<proteinExistence type="predicted"/>
<evidence type="ECO:0000313" key="1">
    <source>
        <dbReference type="EMBL" id="CAI5767311.1"/>
    </source>
</evidence>
<reference evidence="1" key="1">
    <citation type="submission" date="2022-12" db="EMBL/GenBank/DDBJ databases">
        <authorList>
            <person name="Alioto T."/>
            <person name="Alioto T."/>
            <person name="Gomez Garrido J."/>
        </authorList>
    </citation>
    <scope>NUCLEOTIDE SEQUENCE</scope>
</reference>
<sequence length="108" mass="11747">MIERDHPGGPFLALQALEVGAPRASHLNTLPSSGGVLPTAARTLVPSKSIVAMFDCMTFERSCLKHQGLDTAVIFTILASCRPSTVWIYQATWTNLSTWCFYSEAVST</sequence>
<name>A0AA35JX60_9SAUR</name>
<dbReference type="EMBL" id="OX395127">
    <property type="protein sequence ID" value="CAI5767311.1"/>
    <property type="molecule type" value="Genomic_DNA"/>
</dbReference>
<organism evidence="1 2">
    <name type="scientific">Podarcis lilfordi</name>
    <name type="common">Lilford's wall lizard</name>
    <dbReference type="NCBI Taxonomy" id="74358"/>
    <lineage>
        <taxon>Eukaryota</taxon>
        <taxon>Metazoa</taxon>
        <taxon>Chordata</taxon>
        <taxon>Craniata</taxon>
        <taxon>Vertebrata</taxon>
        <taxon>Euteleostomi</taxon>
        <taxon>Lepidosauria</taxon>
        <taxon>Squamata</taxon>
        <taxon>Bifurcata</taxon>
        <taxon>Unidentata</taxon>
        <taxon>Episquamata</taxon>
        <taxon>Laterata</taxon>
        <taxon>Lacertibaenia</taxon>
        <taxon>Lacertidae</taxon>
        <taxon>Podarcis</taxon>
    </lineage>
</organism>
<dbReference type="AlphaFoldDB" id="A0AA35JX60"/>
<accession>A0AA35JX60</accession>
<protein>
    <submittedName>
        <fullName evidence="1">Uncharacterized protein</fullName>
    </submittedName>
</protein>
<keyword evidence="2" id="KW-1185">Reference proteome</keyword>
<gene>
    <name evidence="1" type="ORF">PODLI_1B038957</name>
</gene>
<evidence type="ECO:0000313" key="2">
    <source>
        <dbReference type="Proteomes" id="UP001178461"/>
    </source>
</evidence>
<dbReference type="Proteomes" id="UP001178461">
    <property type="component" value="Chromosome 2"/>
</dbReference>